<reference evidence="8" key="2">
    <citation type="submission" date="2017-06" db="EMBL/GenBank/DDBJ databases">
        <title>WGS assembly of Brachypodium distachyon.</title>
        <authorList>
            <consortium name="The International Brachypodium Initiative"/>
            <person name="Lucas S."/>
            <person name="Harmon-Smith M."/>
            <person name="Lail K."/>
            <person name="Tice H."/>
            <person name="Grimwood J."/>
            <person name="Bruce D."/>
            <person name="Barry K."/>
            <person name="Shu S."/>
            <person name="Lindquist E."/>
            <person name="Wang M."/>
            <person name="Pitluck S."/>
            <person name="Vogel J.P."/>
            <person name="Garvin D.F."/>
            <person name="Mockler T.C."/>
            <person name="Schmutz J."/>
            <person name="Rokhsar D."/>
            <person name="Bevan M.W."/>
        </authorList>
    </citation>
    <scope>NUCLEOTIDE SEQUENCE</scope>
    <source>
        <strain evidence="8">Bd21</strain>
    </source>
</reference>
<dbReference type="InterPro" id="IPR003656">
    <property type="entry name" value="Znf_BED"/>
</dbReference>
<sequence length="416" mass="46858">MNAEQSNGKEKMHPRESTPEESLVHTCKRPRPPVSDPKPQDVPEQQNPHGYWKMRDKKGWEHCIMIDENRQHWKCKYCYMVGYSGGVSKLKRHLIGYRGVKKCPAVPAQVCVEIKHLMDAKKERRQKLAALKGGNNVESRSFSGDDKDKMDLLAPDSDALTGVNTHFLEEATNETNAELQNHVQERAIVTSSERKDLVVPSTSYGLISDVQMICSPTLKKSVEGPMVLAHEETSCSHGNIVASKKPEVCKPPTYLESVSEEEQAESSRAIGVSGTKPTEVLTLSNISTTGCCKICGGSEEYNKRFLVCGDTLCGSKYYHIRCLNFNQIASDAKRDKPCWYCPSCLCRVCHSNTDDDQIILCDDCDEGYHLYCLTPPYTSVPEGEWYCPFCTMEREREGTEYGKILLKLHRKDDPMT</sequence>
<evidence type="ECO:0000313" key="10">
    <source>
        <dbReference type="Proteomes" id="UP000008810"/>
    </source>
</evidence>
<dbReference type="Pfam" id="PF00628">
    <property type="entry name" value="PHD"/>
    <property type="match status" value="1"/>
</dbReference>
<dbReference type="RefSeq" id="XP_014755073.1">
    <property type="nucleotide sequence ID" value="XM_014899587.2"/>
</dbReference>
<dbReference type="OrthoDB" id="1903104at2759"/>
<dbReference type="KEGG" id="bdi:104583357"/>
<organism evidence="8">
    <name type="scientific">Brachypodium distachyon</name>
    <name type="common">Purple false brome</name>
    <name type="synonym">Trachynia distachya</name>
    <dbReference type="NCBI Taxonomy" id="15368"/>
    <lineage>
        <taxon>Eukaryota</taxon>
        <taxon>Viridiplantae</taxon>
        <taxon>Streptophyta</taxon>
        <taxon>Embryophyta</taxon>
        <taxon>Tracheophyta</taxon>
        <taxon>Spermatophyta</taxon>
        <taxon>Magnoliopsida</taxon>
        <taxon>Liliopsida</taxon>
        <taxon>Poales</taxon>
        <taxon>Poaceae</taxon>
        <taxon>BOP clade</taxon>
        <taxon>Pooideae</taxon>
        <taxon>Stipodae</taxon>
        <taxon>Brachypodieae</taxon>
        <taxon>Brachypodium</taxon>
    </lineage>
</organism>
<keyword evidence="2 4" id="KW-0863">Zinc-finger</keyword>
<dbReference type="GO" id="GO:0008270">
    <property type="term" value="F:zinc ion binding"/>
    <property type="evidence" value="ECO:0007669"/>
    <property type="project" value="UniProtKB-KW"/>
</dbReference>
<reference evidence="8 9" key="1">
    <citation type="journal article" date="2010" name="Nature">
        <title>Genome sequencing and analysis of the model grass Brachypodium distachyon.</title>
        <authorList>
            <consortium name="International Brachypodium Initiative"/>
        </authorList>
    </citation>
    <scope>NUCLEOTIDE SEQUENCE [LARGE SCALE GENOMIC DNA]</scope>
    <source>
        <strain evidence="8 9">Bd21</strain>
    </source>
</reference>
<dbReference type="InterPro" id="IPR013083">
    <property type="entry name" value="Znf_RING/FYVE/PHD"/>
</dbReference>
<dbReference type="SUPFAM" id="SSF57903">
    <property type="entry name" value="FYVE/PHD zinc finger"/>
    <property type="match status" value="2"/>
</dbReference>
<dbReference type="SMR" id="A0A2K2DGB3"/>
<evidence type="ECO:0000256" key="5">
    <source>
        <dbReference type="SAM" id="MobiDB-lite"/>
    </source>
</evidence>
<dbReference type="EMBL" id="CM000881">
    <property type="protein sequence ID" value="PNT73323.1"/>
    <property type="molecule type" value="Genomic_DNA"/>
</dbReference>
<evidence type="ECO:0000256" key="1">
    <source>
        <dbReference type="ARBA" id="ARBA00022723"/>
    </source>
</evidence>
<dbReference type="GO" id="GO:0003677">
    <property type="term" value="F:DNA binding"/>
    <property type="evidence" value="ECO:0007669"/>
    <property type="project" value="InterPro"/>
</dbReference>
<dbReference type="PANTHER" id="PTHR46951">
    <property type="entry name" value="BED-TYPE DOMAIN-CONTAINING PROTEIN"/>
    <property type="match status" value="1"/>
</dbReference>
<name>A0A2K2DGB3_BRADI</name>
<dbReference type="PANTHER" id="PTHR46951:SF3">
    <property type="entry name" value="OS01G0547200 PROTEIN"/>
    <property type="match status" value="1"/>
</dbReference>
<evidence type="ECO:0000313" key="9">
    <source>
        <dbReference type="EnsemblPlants" id="PNT73323"/>
    </source>
</evidence>
<dbReference type="PROSITE" id="PS50808">
    <property type="entry name" value="ZF_BED"/>
    <property type="match status" value="1"/>
</dbReference>
<dbReference type="PROSITE" id="PS50016">
    <property type="entry name" value="ZF_PHD_2"/>
    <property type="match status" value="2"/>
</dbReference>
<dbReference type="EnsemblPlants" id="PNT73323">
    <property type="protein sequence ID" value="PNT73323"/>
    <property type="gene ID" value="BRADI_2g57020v3"/>
</dbReference>
<dbReference type="Proteomes" id="UP000008810">
    <property type="component" value="Chromosome 2"/>
</dbReference>
<evidence type="ECO:0000259" key="7">
    <source>
        <dbReference type="PROSITE" id="PS50808"/>
    </source>
</evidence>
<dbReference type="InterPro" id="IPR001965">
    <property type="entry name" value="Znf_PHD"/>
</dbReference>
<dbReference type="Gene3D" id="3.30.40.10">
    <property type="entry name" value="Zinc/RING finger domain, C3HC4 (zinc finger)"/>
    <property type="match status" value="1"/>
</dbReference>
<evidence type="ECO:0000313" key="8">
    <source>
        <dbReference type="EMBL" id="PNT73323.1"/>
    </source>
</evidence>
<proteinExistence type="predicted"/>
<evidence type="ECO:0000256" key="3">
    <source>
        <dbReference type="ARBA" id="ARBA00022833"/>
    </source>
</evidence>
<dbReference type="RefSeq" id="XP_024315346.1">
    <property type="nucleotide sequence ID" value="XM_024459578.1"/>
</dbReference>
<keyword evidence="10" id="KW-1185">Reference proteome</keyword>
<evidence type="ECO:0008006" key="11">
    <source>
        <dbReference type="Google" id="ProtNLM"/>
    </source>
</evidence>
<feature type="domain" description="PHD-type" evidence="6">
    <location>
        <begin position="343"/>
        <end position="393"/>
    </location>
</feature>
<feature type="domain" description="BED-type" evidence="7">
    <location>
        <begin position="54"/>
        <end position="110"/>
    </location>
</feature>
<dbReference type="SMART" id="SM00249">
    <property type="entry name" value="PHD"/>
    <property type="match status" value="2"/>
</dbReference>
<accession>A0A2K2DGB3</accession>
<feature type="compositionally biased region" description="Basic and acidic residues" evidence="5">
    <location>
        <begin position="7"/>
        <end position="18"/>
    </location>
</feature>
<keyword evidence="3" id="KW-0862">Zinc</keyword>
<dbReference type="Gramene" id="PNT73323">
    <property type="protein sequence ID" value="PNT73323"/>
    <property type="gene ID" value="BRADI_2g57020v3"/>
</dbReference>
<evidence type="ECO:0000259" key="6">
    <source>
        <dbReference type="PROSITE" id="PS50016"/>
    </source>
</evidence>
<feature type="domain" description="PHD-type" evidence="6">
    <location>
        <begin position="289"/>
        <end position="347"/>
    </location>
</feature>
<keyword evidence="1" id="KW-0479">Metal-binding</keyword>
<dbReference type="STRING" id="15368.A0A2K2DGB3"/>
<feature type="region of interest" description="Disordered" evidence="5">
    <location>
        <begin position="129"/>
        <end position="148"/>
    </location>
</feature>
<dbReference type="GeneID" id="104583357"/>
<reference evidence="9" key="3">
    <citation type="submission" date="2018-08" db="UniProtKB">
        <authorList>
            <consortium name="EnsemblPlants"/>
        </authorList>
    </citation>
    <scope>IDENTIFICATION</scope>
    <source>
        <strain evidence="9">cv. Bd21</strain>
    </source>
</reference>
<protein>
    <recommendedName>
        <fullName evidence="11">PHD-type domain-containing protein</fullName>
    </recommendedName>
</protein>
<feature type="region of interest" description="Disordered" evidence="5">
    <location>
        <begin position="1"/>
        <end position="50"/>
    </location>
</feature>
<gene>
    <name evidence="9" type="primary">LOC104583357</name>
    <name evidence="8" type="ORF">BRADI_2g57020v3</name>
</gene>
<dbReference type="CDD" id="cd15543">
    <property type="entry name" value="PHD_RSF1"/>
    <property type="match status" value="1"/>
</dbReference>
<evidence type="ECO:0000256" key="4">
    <source>
        <dbReference type="PROSITE-ProRule" id="PRU00027"/>
    </source>
</evidence>
<dbReference type="InterPro" id="IPR019787">
    <property type="entry name" value="Znf_PHD-finger"/>
</dbReference>
<dbReference type="InterPro" id="IPR011011">
    <property type="entry name" value="Znf_FYVE_PHD"/>
</dbReference>
<evidence type="ECO:0000256" key="2">
    <source>
        <dbReference type="ARBA" id="ARBA00022771"/>
    </source>
</evidence>
<dbReference type="AlphaFoldDB" id="A0A2K2DGB3"/>